<dbReference type="Proteomes" id="UP000470470">
    <property type="component" value="Unassembled WGS sequence"/>
</dbReference>
<evidence type="ECO:0000256" key="1">
    <source>
        <dbReference type="ARBA" id="ARBA00004196"/>
    </source>
</evidence>
<dbReference type="PROSITE" id="PS50983">
    <property type="entry name" value="FE_B12_PBP"/>
    <property type="match status" value="1"/>
</dbReference>
<protein>
    <submittedName>
        <fullName evidence="6">ABC transporter substrate-binding protein</fullName>
    </submittedName>
</protein>
<evidence type="ECO:0000313" key="7">
    <source>
        <dbReference type="Proteomes" id="UP000470470"/>
    </source>
</evidence>
<dbReference type="PROSITE" id="PS51318">
    <property type="entry name" value="TAT"/>
    <property type="match status" value="1"/>
</dbReference>
<gene>
    <name evidence="6" type="ORF">G1H19_04040</name>
</gene>
<reference evidence="6 7" key="1">
    <citation type="submission" date="2020-02" db="EMBL/GenBank/DDBJ databases">
        <title>The whole genome sequence of CPCC 205119.</title>
        <authorList>
            <person name="Jiang Z."/>
        </authorList>
    </citation>
    <scope>NUCLEOTIDE SEQUENCE [LARGE SCALE GENOMIC DNA]</scope>
    <source>
        <strain evidence="6 7">CPCC 205119</strain>
    </source>
</reference>
<keyword evidence="4" id="KW-0732">Signal</keyword>
<dbReference type="GO" id="GO:0030288">
    <property type="term" value="C:outer membrane-bounded periplasmic space"/>
    <property type="evidence" value="ECO:0007669"/>
    <property type="project" value="TreeGrafter"/>
</dbReference>
<keyword evidence="7" id="KW-1185">Reference proteome</keyword>
<dbReference type="PANTHER" id="PTHR30532">
    <property type="entry name" value="IRON III DICITRATE-BINDING PERIPLASMIC PROTEIN"/>
    <property type="match status" value="1"/>
</dbReference>
<dbReference type="InterPro" id="IPR051313">
    <property type="entry name" value="Bact_iron-sidero_bind"/>
</dbReference>
<dbReference type="Pfam" id="PF01497">
    <property type="entry name" value="Peripla_BP_2"/>
    <property type="match status" value="1"/>
</dbReference>
<dbReference type="PANTHER" id="PTHR30532:SF24">
    <property type="entry name" value="FERRIC ENTEROBACTIN-BINDING PERIPLASMIC PROTEIN FEPB"/>
    <property type="match status" value="1"/>
</dbReference>
<dbReference type="GO" id="GO:1901678">
    <property type="term" value="P:iron coordination entity transport"/>
    <property type="evidence" value="ECO:0007669"/>
    <property type="project" value="UniProtKB-ARBA"/>
</dbReference>
<evidence type="ECO:0000256" key="3">
    <source>
        <dbReference type="ARBA" id="ARBA00022448"/>
    </source>
</evidence>
<keyword evidence="3" id="KW-0813">Transport</keyword>
<comment type="caution">
    <text evidence="6">The sequence shown here is derived from an EMBL/GenBank/DDBJ whole genome shotgun (WGS) entry which is preliminary data.</text>
</comment>
<dbReference type="Gene3D" id="3.40.50.1980">
    <property type="entry name" value="Nitrogenase molybdenum iron protein domain"/>
    <property type="match status" value="2"/>
</dbReference>
<name>A0A7K3WA10_9ACTN</name>
<dbReference type="SUPFAM" id="SSF53807">
    <property type="entry name" value="Helical backbone' metal receptor"/>
    <property type="match status" value="1"/>
</dbReference>
<proteinExistence type="inferred from homology"/>
<feature type="domain" description="Fe/B12 periplasmic-binding" evidence="5">
    <location>
        <begin position="67"/>
        <end position="343"/>
    </location>
</feature>
<organism evidence="6 7">
    <name type="scientific">Goekera deserti</name>
    <dbReference type="NCBI Taxonomy" id="2497753"/>
    <lineage>
        <taxon>Bacteria</taxon>
        <taxon>Bacillati</taxon>
        <taxon>Actinomycetota</taxon>
        <taxon>Actinomycetes</taxon>
        <taxon>Geodermatophilales</taxon>
        <taxon>Geodermatophilaceae</taxon>
        <taxon>Goekera</taxon>
    </lineage>
</organism>
<dbReference type="InterPro" id="IPR006311">
    <property type="entry name" value="TAT_signal"/>
</dbReference>
<evidence type="ECO:0000256" key="2">
    <source>
        <dbReference type="ARBA" id="ARBA00008814"/>
    </source>
</evidence>
<accession>A0A7K3WA10</accession>
<comment type="similarity">
    <text evidence="2">Belongs to the bacterial solute-binding protein 8 family.</text>
</comment>
<evidence type="ECO:0000259" key="5">
    <source>
        <dbReference type="PROSITE" id="PS50983"/>
    </source>
</evidence>
<evidence type="ECO:0000313" key="6">
    <source>
        <dbReference type="EMBL" id="NEL53184.1"/>
    </source>
</evidence>
<dbReference type="EMBL" id="JAAGWK010000008">
    <property type="protein sequence ID" value="NEL53184.1"/>
    <property type="molecule type" value="Genomic_DNA"/>
</dbReference>
<dbReference type="AlphaFoldDB" id="A0A7K3WA10"/>
<dbReference type="RefSeq" id="WP_152730320.1">
    <property type="nucleotide sequence ID" value="NZ_JAABOZ010000007.1"/>
</dbReference>
<dbReference type="InterPro" id="IPR002491">
    <property type="entry name" value="ABC_transptr_periplasmic_BD"/>
</dbReference>
<sequence length="343" mass="35955">MSTLIAPERPITRRTLLGAGLALTALLAACGTDEAREAAGGGDDAYPRTVTDGAGVDVVIPTRPRRIACGQNVWDLDAVLALGVAPVQMGLRDFAEYTGSPTVSWPWHEQALRGLGDAGADVQRLPVGEEPDIEAIAASRPDLIIGDTFIGDARDTLTPLAPVLQVASFDWRQNLRIVGDALDLRAEADELIEQTDRTIAAALADRDLAGATVGVFAVYDTTAFYVFGDATIPTVDLFQRAGFSLVEDLVAAATPEEPRVEYSIEEIGRLAPADVLLVVDYSAGAAASTELAGLSLYAQLPAVQAGRVVVVPQGELAQGLSVFGPLNVQLGLDLVTRAADTLA</sequence>
<comment type="subcellular location">
    <subcellularLocation>
        <location evidence="1">Cell envelope</location>
    </subcellularLocation>
</comment>
<evidence type="ECO:0000256" key="4">
    <source>
        <dbReference type="ARBA" id="ARBA00022729"/>
    </source>
</evidence>